<comment type="caution">
    <text evidence="5">The sequence shown here is derived from an EMBL/GenBank/DDBJ whole genome shotgun (WGS) entry which is preliminary data.</text>
</comment>
<dbReference type="Proteomes" id="UP000663868">
    <property type="component" value="Unassembled WGS sequence"/>
</dbReference>
<sequence length="68" mass="7864">MDNNSASDVKLDQDMTRNRSFSESFHNFAQAVHHKVWGDTKWAQSFHDKVWGSNDNEHGKSESDLNKN</sequence>
<organism evidence="5 7">
    <name type="scientific">Adineta steineri</name>
    <dbReference type="NCBI Taxonomy" id="433720"/>
    <lineage>
        <taxon>Eukaryota</taxon>
        <taxon>Metazoa</taxon>
        <taxon>Spiralia</taxon>
        <taxon>Gnathifera</taxon>
        <taxon>Rotifera</taxon>
        <taxon>Eurotatoria</taxon>
        <taxon>Bdelloidea</taxon>
        <taxon>Adinetida</taxon>
        <taxon>Adinetidae</taxon>
        <taxon>Adineta</taxon>
    </lineage>
</organism>
<accession>A0A819BCS8</accession>
<evidence type="ECO:0000313" key="7">
    <source>
        <dbReference type="Proteomes" id="UP000663868"/>
    </source>
</evidence>
<dbReference type="Proteomes" id="UP000663860">
    <property type="component" value="Unassembled WGS sequence"/>
</dbReference>
<evidence type="ECO:0000313" key="5">
    <source>
        <dbReference type="EMBL" id="CAF3801170.1"/>
    </source>
</evidence>
<evidence type="ECO:0000313" key="4">
    <source>
        <dbReference type="EMBL" id="CAF3737837.1"/>
    </source>
</evidence>
<dbReference type="AlphaFoldDB" id="A0A819BCS8"/>
<dbReference type="EMBL" id="CAJNON010000106">
    <property type="protein sequence ID" value="CAF0974421.1"/>
    <property type="molecule type" value="Genomic_DNA"/>
</dbReference>
<dbReference type="EMBL" id="CAJNON010000106">
    <property type="protein sequence ID" value="CAF0974518.1"/>
    <property type="molecule type" value="Genomic_DNA"/>
</dbReference>
<evidence type="ECO:0000313" key="1">
    <source>
        <dbReference type="EMBL" id="CAF0974421.1"/>
    </source>
</evidence>
<dbReference type="Proteomes" id="UP000663881">
    <property type="component" value="Unassembled WGS sequence"/>
</dbReference>
<protein>
    <submittedName>
        <fullName evidence="5">Uncharacterized protein</fullName>
    </submittedName>
</protein>
<reference evidence="5" key="1">
    <citation type="submission" date="2021-02" db="EMBL/GenBank/DDBJ databases">
        <authorList>
            <person name="Nowell W R."/>
        </authorList>
    </citation>
    <scope>NUCLEOTIDE SEQUENCE</scope>
</reference>
<dbReference type="EMBL" id="CAJOAY010000802">
    <property type="protein sequence ID" value="CAF3737837.1"/>
    <property type="molecule type" value="Genomic_DNA"/>
</dbReference>
<dbReference type="EMBL" id="CAJNOE010000157">
    <property type="protein sequence ID" value="CAF0991359.1"/>
    <property type="molecule type" value="Genomic_DNA"/>
</dbReference>
<dbReference type="EMBL" id="CAJOAY010011894">
    <property type="protein sequence ID" value="CAF4243748.1"/>
    <property type="molecule type" value="Genomic_DNA"/>
</dbReference>
<evidence type="ECO:0000313" key="3">
    <source>
        <dbReference type="EMBL" id="CAF0991359.1"/>
    </source>
</evidence>
<dbReference type="OrthoDB" id="10073976at2759"/>
<gene>
    <name evidence="3" type="ORF">IZO911_LOCUS17123</name>
    <name evidence="5" type="ORF">KXQ929_LOCUS17050</name>
    <name evidence="4" type="ORF">OKA104_LOCUS14907</name>
    <name evidence="6" type="ORF">OKA104_LOCUS43220</name>
    <name evidence="1" type="ORF">VCS650_LOCUS13316</name>
    <name evidence="2" type="ORF">VCS650_LOCUS13321</name>
</gene>
<name>A0A819BCS8_9BILA</name>
<evidence type="ECO:0000313" key="6">
    <source>
        <dbReference type="EMBL" id="CAF4243748.1"/>
    </source>
</evidence>
<dbReference type="Proteomes" id="UP000663891">
    <property type="component" value="Unassembled WGS sequence"/>
</dbReference>
<proteinExistence type="predicted"/>
<evidence type="ECO:0000313" key="2">
    <source>
        <dbReference type="EMBL" id="CAF0974518.1"/>
    </source>
</evidence>
<dbReference type="EMBL" id="CAJOBB010001056">
    <property type="protein sequence ID" value="CAF3801170.1"/>
    <property type="molecule type" value="Genomic_DNA"/>
</dbReference>